<evidence type="ECO:0000313" key="4">
    <source>
        <dbReference type="Proteomes" id="UP000176998"/>
    </source>
</evidence>
<dbReference type="PROSITE" id="PS50157">
    <property type="entry name" value="ZINC_FINGER_C2H2_2"/>
    <property type="match status" value="1"/>
</dbReference>
<dbReference type="InterPro" id="IPR013087">
    <property type="entry name" value="Znf_C2H2_type"/>
</dbReference>
<dbReference type="OrthoDB" id="3945418at2759"/>
<dbReference type="RefSeq" id="XP_022479058.1">
    <property type="nucleotide sequence ID" value="XM_022614444.1"/>
</dbReference>
<dbReference type="PROSITE" id="PS00028">
    <property type="entry name" value="ZINC_FINGER_C2H2_1"/>
    <property type="match status" value="1"/>
</dbReference>
<name>A0A1G4BKS3_9PEZI</name>
<sequence length="62" mass="7037">MAAPPTGGHTCASCGKQYQRSAHLRRHESTHIESARYKCLYCEKAFARRFVSSCTHPCRKSH</sequence>
<dbReference type="GO" id="GO:0008270">
    <property type="term" value="F:zinc ion binding"/>
    <property type="evidence" value="ECO:0007669"/>
    <property type="project" value="UniProtKB-KW"/>
</dbReference>
<accession>A0A1G4BKS3</accession>
<evidence type="ECO:0000313" key="3">
    <source>
        <dbReference type="EMBL" id="OHF01916.1"/>
    </source>
</evidence>
<evidence type="ECO:0000256" key="1">
    <source>
        <dbReference type="PROSITE-ProRule" id="PRU00042"/>
    </source>
</evidence>
<reference evidence="3 4" key="1">
    <citation type="submission" date="2016-09" db="EMBL/GenBank/DDBJ databases">
        <authorList>
            <person name="Capua I."/>
            <person name="De Benedictis P."/>
            <person name="Joannis T."/>
            <person name="Lombin L.H."/>
            <person name="Cattoli G."/>
        </authorList>
    </citation>
    <scope>NUCLEOTIDE SEQUENCE [LARGE SCALE GENOMIC DNA]</scope>
    <source>
        <strain evidence="3 4">IMI 309357</strain>
    </source>
</reference>
<evidence type="ECO:0000259" key="2">
    <source>
        <dbReference type="PROSITE" id="PS50157"/>
    </source>
</evidence>
<dbReference type="GeneID" id="34555954"/>
<keyword evidence="4" id="KW-1185">Reference proteome</keyword>
<keyword evidence="1" id="KW-0863">Zinc-finger</keyword>
<comment type="caution">
    <text evidence="3">The sequence shown here is derived from an EMBL/GenBank/DDBJ whole genome shotgun (WGS) entry which is preliminary data.</text>
</comment>
<organism evidence="3 4">
    <name type="scientific">Colletotrichum orchidophilum</name>
    <dbReference type="NCBI Taxonomy" id="1209926"/>
    <lineage>
        <taxon>Eukaryota</taxon>
        <taxon>Fungi</taxon>
        <taxon>Dikarya</taxon>
        <taxon>Ascomycota</taxon>
        <taxon>Pezizomycotina</taxon>
        <taxon>Sordariomycetes</taxon>
        <taxon>Hypocreomycetidae</taxon>
        <taxon>Glomerellales</taxon>
        <taxon>Glomerellaceae</taxon>
        <taxon>Colletotrichum</taxon>
    </lineage>
</organism>
<protein>
    <recommendedName>
        <fullName evidence="2">C2H2-type domain-containing protein</fullName>
    </recommendedName>
</protein>
<dbReference type="SUPFAM" id="SSF57667">
    <property type="entry name" value="beta-beta-alpha zinc fingers"/>
    <property type="match status" value="1"/>
</dbReference>
<dbReference type="STRING" id="1209926.A0A1G4BKS3"/>
<feature type="domain" description="C2H2-type" evidence="2">
    <location>
        <begin position="9"/>
        <end position="36"/>
    </location>
</feature>
<keyword evidence="1" id="KW-0862">Zinc</keyword>
<dbReference type="Gene3D" id="3.30.160.60">
    <property type="entry name" value="Classic Zinc Finger"/>
    <property type="match status" value="1"/>
</dbReference>
<dbReference type="AlphaFoldDB" id="A0A1G4BKS3"/>
<proteinExistence type="predicted"/>
<keyword evidence="1" id="KW-0479">Metal-binding</keyword>
<dbReference type="EMBL" id="MJBS01000016">
    <property type="protein sequence ID" value="OHF01916.1"/>
    <property type="molecule type" value="Genomic_DNA"/>
</dbReference>
<dbReference type="InterPro" id="IPR036236">
    <property type="entry name" value="Znf_C2H2_sf"/>
</dbReference>
<gene>
    <name evidence="3" type="ORF">CORC01_02794</name>
</gene>
<dbReference type="Proteomes" id="UP000176998">
    <property type="component" value="Unassembled WGS sequence"/>
</dbReference>